<accession>A0A0A8ZCH9</accession>
<organism evidence="2">
    <name type="scientific">Arundo donax</name>
    <name type="common">Giant reed</name>
    <name type="synonym">Donax arundinaceus</name>
    <dbReference type="NCBI Taxonomy" id="35708"/>
    <lineage>
        <taxon>Eukaryota</taxon>
        <taxon>Viridiplantae</taxon>
        <taxon>Streptophyta</taxon>
        <taxon>Embryophyta</taxon>
        <taxon>Tracheophyta</taxon>
        <taxon>Spermatophyta</taxon>
        <taxon>Magnoliopsida</taxon>
        <taxon>Liliopsida</taxon>
        <taxon>Poales</taxon>
        <taxon>Poaceae</taxon>
        <taxon>PACMAD clade</taxon>
        <taxon>Arundinoideae</taxon>
        <taxon>Arundineae</taxon>
        <taxon>Arundo</taxon>
    </lineage>
</organism>
<feature type="compositionally biased region" description="Polar residues" evidence="1">
    <location>
        <begin position="8"/>
        <end position="24"/>
    </location>
</feature>
<dbReference type="EMBL" id="GBRH01261379">
    <property type="protein sequence ID" value="JAD36516.1"/>
    <property type="molecule type" value="Transcribed_RNA"/>
</dbReference>
<evidence type="ECO:0000256" key="1">
    <source>
        <dbReference type="SAM" id="MobiDB-lite"/>
    </source>
</evidence>
<protein>
    <submittedName>
        <fullName evidence="2">Uncharacterized protein</fullName>
    </submittedName>
</protein>
<name>A0A0A8ZCH9_ARUDO</name>
<feature type="region of interest" description="Disordered" evidence="1">
    <location>
        <begin position="1"/>
        <end position="24"/>
    </location>
</feature>
<evidence type="ECO:0000313" key="2">
    <source>
        <dbReference type="EMBL" id="JAD36516.1"/>
    </source>
</evidence>
<reference evidence="2" key="2">
    <citation type="journal article" date="2015" name="Data Brief">
        <title>Shoot transcriptome of the giant reed, Arundo donax.</title>
        <authorList>
            <person name="Barrero R.A."/>
            <person name="Guerrero F.D."/>
            <person name="Moolhuijzen P."/>
            <person name="Goolsby J.A."/>
            <person name="Tidwell J."/>
            <person name="Bellgard S.E."/>
            <person name="Bellgard M.I."/>
        </authorList>
    </citation>
    <scope>NUCLEOTIDE SEQUENCE</scope>
    <source>
        <tissue evidence="2">Shoot tissue taken approximately 20 cm above the soil surface</tissue>
    </source>
</reference>
<dbReference type="AlphaFoldDB" id="A0A0A8ZCH9"/>
<proteinExistence type="predicted"/>
<sequence>MFIHPKPTASSGSPRQSFLCTQES</sequence>
<reference evidence="2" key="1">
    <citation type="submission" date="2014-09" db="EMBL/GenBank/DDBJ databases">
        <authorList>
            <person name="Magalhaes I.L.F."/>
            <person name="Oliveira U."/>
            <person name="Santos F.R."/>
            <person name="Vidigal T.H.D.A."/>
            <person name="Brescovit A.D."/>
            <person name="Santos A.J."/>
        </authorList>
    </citation>
    <scope>NUCLEOTIDE SEQUENCE</scope>
    <source>
        <tissue evidence="2">Shoot tissue taken approximately 20 cm above the soil surface</tissue>
    </source>
</reference>